<dbReference type="InterPro" id="IPR005119">
    <property type="entry name" value="LysR_subst-bd"/>
</dbReference>
<dbReference type="SUPFAM" id="SSF53850">
    <property type="entry name" value="Periplasmic binding protein-like II"/>
    <property type="match status" value="1"/>
</dbReference>
<dbReference type="Pfam" id="PF03466">
    <property type="entry name" value="LysR_substrate"/>
    <property type="match status" value="1"/>
</dbReference>
<gene>
    <name evidence="6" type="ORF">DB32_006551</name>
</gene>
<accession>A0A0F6W7Q0</accession>
<evidence type="ECO:0000313" key="7">
    <source>
        <dbReference type="Proteomes" id="UP000034883"/>
    </source>
</evidence>
<evidence type="ECO:0000256" key="4">
    <source>
        <dbReference type="ARBA" id="ARBA00023163"/>
    </source>
</evidence>
<dbReference type="PANTHER" id="PTHR30537:SF3">
    <property type="entry name" value="TRANSCRIPTIONAL REGULATORY PROTEIN"/>
    <property type="match status" value="1"/>
</dbReference>
<dbReference type="STRING" id="927083.DB32_006551"/>
<dbReference type="SUPFAM" id="SSF46785">
    <property type="entry name" value="Winged helix' DNA-binding domain"/>
    <property type="match status" value="1"/>
</dbReference>
<dbReference type="PRINTS" id="PR00039">
    <property type="entry name" value="HTHLYSR"/>
</dbReference>
<evidence type="ECO:0000313" key="6">
    <source>
        <dbReference type="EMBL" id="AKF09402.1"/>
    </source>
</evidence>
<dbReference type="Proteomes" id="UP000034883">
    <property type="component" value="Chromosome"/>
</dbReference>
<evidence type="ECO:0000256" key="3">
    <source>
        <dbReference type="ARBA" id="ARBA00023125"/>
    </source>
</evidence>
<protein>
    <submittedName>
        <fullName evidence="6">Transcriptional regulator, LysR family protein</fullName>
    </submittedName>
</protein>
<keyword evidence="2" id="KW-0805">Transcription regulation</keyword>
<dbReference type="GO" id="GO:0006351">
    <property type="term" value="P:DNA-templated transcription"/>
    <property type="evidence" value="ECO:0007669"/>
    <property type="project" value="TreeGrafter"/>
</dbReference>
<evidence type="ECO:0000256" key="1">
    <source>
        <dbReference type="ARBA" id="ARBA00009437"/>
    </source>
</evidence>
<dbReference type="KEGG" id="samy:DB32_006551"/>
<comment type="similarity">
    <text evidence="1">Belongs to the LysR transcriptional regulatory family.</text>
</comment>
<evidence type="ECO:0000259" key="5">
    <source>
        <dbReference type="PROSITE" id="PS50931"/>
    </source>
</evidence>
<dbReference type="InterPro" id="IPR058163">
    <property type="entry name" value="LysR-type_TF_proteobact-type"/>
</dbReference>
<dbReference type="AlphaFoldDB" id="A0A0F6W7Q0"/>
<dbReference type="Gene3D" id="3.40.190.290">
    <property type="match status" value="1"/>
</dbReference>
<dbReference type="GO" id="GO:0043565">
    <property type="term" value="F:sequence-specific DNA binding"/>
    <property type="evidence" value="ECO:0007669"/>
    <property type="project" value="TreeGrafter"/>
</dbReference>
<reference evidence="6 7" key="1">
    <citation type="submission" date="2015-03" db="EMBL/GenBank/DDBJ databases">
        <title>Genome assembly of Sandaracinus amylolyticus DSM 53668.</title>
        <authorList>
            <person name="Sharma G."/>
            <person name="Subramanian S."/>
        </authorList>
    </citation>
    <scope>NUCLEOTIDE SEQUENCE [LARGE SCALE GENOMIC DNA]</scope>
    <source>
        <strain evidence="6 7">DSM 53668</strain>
    </source>
</reference>
<organism evidence="6 7">
    <name type="scientific">Sandaracinus amylolyticus</name>
    <dbReference type="NCBI Taxonomy" id="927083"/>
    <lineage>
        <taxon>Bacteria</taxon>
        <taxon>Pseudomonadati</taxon>
        <taxon>Myxococcota</taxon>
        <taxon>Polyangia</taxon>
        <taxon>Polyangiales</taxon>
        <taxon>Sandaracinaceae</taxon>
        <taxon>Sandaracinus</taxon>
    </lineage>
</organism>
<proteinExistence type="inferred from homology"/>
<dbReference type="InterPro" id="IPR036390">
    <property type="entry name" value="WH_DNA-bd_sf"/>
</dbReference>
<dbReference type="PANTHER" id="PTHR30537">
    <property type="entry name" value="HTH-TYPE TRANSCRIPTIONAL REGULATOR"/>
    <property type="match status" value="1"/>
</dbReference>
<evidence type="ECO:0000256" key="2">
    <source>
        <dbReference type="ARBA" id="ARBA00023015"/>
    </source>
</evidence>
<keyword evidence="3" id="KW-0238">DNA-binding</keyword>
<sequence length="281" mass="30504">MFLEVARAGSFSSAARTLGISQPTVGRRIAALESALGVRLVVRRAREIVLTADGEALVADVRRMEDALVVAQRRLLAQSTDDAAPVRVSVTEGLGTFLVRELAGTTEPRLSFVVANETVDLSRRVADLAVRLVRPQQPDLIARRVGTLRFGLYASPSYLARRGVPRRASDLAKHELVRWGGTLRPAFDRWVDAHAGDARPGLVVDSLALMREAARAGWGIVAGACVVHDGDPALRRVLPRASLPAMEVWLAAHRDVRRGPRVSRTWALLEQVLRAELGDGA</sequence>
<dbReference type="Gene3D" id="1.10.10.10">
    <property type="entry name" value="Winged helix-like DNA-binding domain superfamily/Winged helix DNA-binding domain"/>
    <property type="match status" value="1"/>
</dbReference>
<dbReference type="EMBL" id="CP011125">
    <property type="protein sequence ID" value="AKF09402.1"/>
    <property type="molecule type" value="Genomic_DNA"/>
</dbReference>
<dbReference type="PROSITE" id="PS50931">
    <property type="entry name" value="HTH_LYSR"/>
    <property type="match status" value="1"/>
</dbReference>
<dbReference type="InterPro" id="IPR036388">
    <property type="entry name" value="WH-like_DNA-bd_sf"/>
</dbReference>
<keyword evidence="7" id="KW-1185">Reference proteome</keyword>
<feature type="domain" description="HTH lysR-type" evidence="5">
    <location>
        <begin position="1"/>
        <end position="51"/>
    </location>
</feature>
<keyword evidence="4" id="KW-0804">Transcription</keyword>
<dbReference type="GO" id="GO:0003700">
    <property type="term" value="F:DNA-binding transcription factor activity"/>
    <property type="evidence" value="ECO:0007669"/>
    <property type="project" value="InterPro"/>
</dbReference>
<name>A0A0F6W7Q0_9BACT</name>
<dbReference type="Pfam" id="PF00126">
    <property type="entry name" value="HTH_1"/>
    <property type="match status" value="1"/>
</dbReference>
<dbReference type="InterPro" id="IPR000847">
    <property type="entry name" value="LysR_HTH_N"/>
</dbReference>